<feature type="transmembrane region" description="Helical" evidence="5">
    <location>
        <begin position="216"/>
        <end position="233"/>
    </location>
</feature>
<dbReference type="Proteomes" id="UP000320806">
    <property type="component" value="Unassembled WGS sequence"/>
</dbReference>
<evidence type="ECO:0000313" key="8">
    <source>
        <dbReference type="Proteomes" id="UP000320806"/>
    </source>
</evidence>
<feature type="transmembrane region" description="Helical" evidence="5">
    <location>
        <begin position="107"/>
        <end position="124"/>
    </location>
</feature>
<reference evidence="7 8" key="1">
    <citation type="submission" date="2019-06" db="EMBL/GenBank/DDBJ databases">
        <title>Sequencing the genomes of 1000 actinobacteria strains.</title>
        <authorList>
            <person name="Klenk H.-P."/>
        </authorList>
    </citation>
    <scope>NUCLEOTIDE SEQUENCE [LARGE SCALE GENOMIC DNA]</scope>
    <source>
        <strain evidence="7 8">DSM 19828</strain>
    </source>
</reference>
<feature type="transmembrane region" description="Helical" evidence="5">
    <location>
        <begin position="190"/>
        <end position="209"/>
    </location>
</feature>
<dbReference type="PANTHER" id="PTHR31310">
    <property type="match status" value="1"/>
</dbReference>
<evidence type="ECO:0000256" key="3">
    <source>
        <dbReference type="ARBA" id="ARBA00022989"/>
    </source>
</evidence>
<protein>
    <submittedName>
        <fullName evidence="7">PAP2 superfamily protein</fullName>
    </submittedName>
</protein>
<dbReference type="CDD" id="cd03386">
    <property type="entry name" value="PAP2_Aur1_like"/>
    <property type="match status" value="1"/>
</dbReference>
<dbReference type="AlphaFoldDB" id="A0A542EDB8"/>
<evidence type="ECO:0000256" key="1">
    <source>
        <dbReference type="ARBA" id="ARBA00004141"/>
    </source>
</evidence>
<comment type="subcellular location">
    <subcellularLocation>
        <location evidence="1">Membrane</location>
        <topology evidence="1">Multi-pass membrane protein</topology>
    </subcellularLocation>
</comment>
<dbReference type="Pfam" id="PF14378">
    <property type="entry name" value="PAP2_3"/>
    <property type="match status" value="1"/>
</dbReference>
<dbReference type="EMBL" id="VFMO01000001">
    <property type="protein sequence ID" value="TQJ13304.1"/>
    <property type="molecule type" value="Genomic_DNA"/>
</dbReference>
<feature type="domain" description="Inositolphosphotransferase Aur1/Ipt1" evidence="6">
    <location>
        <begin position="74"/>
        <end position="255"/>
    </location>
</feature>
<dbReference type="InterPro" id="IPR026841">
    <property type="entry name" value="Aur1/Ipt1"/>
</dbReference>
<name>A0A542EDB8_9MICO</name>
<evidence type="ECO:0000259" key="6">
    <source>
        <dbReference type="Pfam" id="PF14378"/>
    </source>
</evidence>
<proteinExistence type="predicted"/>
<feature type="transmembrane region" description="Helical" evidence="5">
    <location>
        <begin position="136"/>
        <end position="155"/>
    </location>
</feature>
<keyword evidence="3 5" id="KW-1133">Transmembrane helix</keyword>
<sequence>MVSSSVNSVGGTVTTVATRGVRRRRALLPVTLRTHRSPRWWVEISIIVVLNVVYERLRNLVPARQDEAYNRGHQVLDLTQQLTGDLELSVNRFVAGQSILAHGFNAYYTYLHLPVTALTLIWIFRVHKRYYRAARTVLVGTTVLGLVGFYLLPMAPPRLLPGAGFTDTLVTYGAWGSWSDPTVASSTNQFAAMPSLHCAWALWVGLSVFSIARRPWLRVLGIVYPMMTFVVVVGTANHFILDGVAGAAVLAAAFAVQRLLFGQGAFHPAPTRDELRPQTAN</sequence>
<feature type="transmembrane region" description="Helical" evidence="5">
    <location>
        <begin position="239"/>
        <end position="261"/>
    </location>
</feature>
<evidence type="ECO:0000256" key="2">
    <source>
        <dbReference type="ARBA" id="ARBA00022692"/>
    </source>
</evidence>
<keyword evidence="8" id="KW-1185">Reference proteome</keyword>
<dbReference type="InterPro" id="IPR052185">
    <property type="entry name" value="IPC_Synthase-Related"/>
</dbReference>
<keyword evidence="2 5" id="KW-0812">Transmembrane</keyword>
<dbReference type="PANTHER" id="PTHR31310:SF7">
    <property type="entry name" value="PA-PHOSPHATASE RELATED-FAMILY PROTEIN DDB_G0268928"/>
    <property type="match status" value="1"/>
</dbReference>
<dbReference type="GO" id="GO:0016020">
    <property type="term" value="C:membrane"/>
    <property type="evidence" value="ECO:0007669"/>
    <property type="project" value="UniProtKB-SubCell"/>
</dbReference>
<gene>
    <name evidence="7" type="ORF">FB459_0715</name>
</gene>
<organism evidence="7 8">
    <name type="scientific">Yimella lutea</name>
    <dbReference type="NCBI Taxonomy" id="587872"/>
    <lineage>
        <taxon>Bacteria</taxon>
        <taxon>Bacillati</taxon>
        <taxon>Actinomycetota</taxon>
        <taxon>Actinomycetes</taxon>
        <taxon>Micrococcales</taxon>
        <taxon>Dermacoccaceae</taxon>
        <taxon>Yimella</taxon>
    </lineage>
</organism>
<evidence type="ECO:0000256" key="4">
    <source>
        <dbReference type="ARBA" id="ARBA00023136"/>
    </source>
</evidence>
<keyword evidence="4 5" id="KW-0472">Membrane</keyword>
<comment type="caution">
    <text evidence="7">The sequence shown here is derived from an EMBL/GenBank/DDBJ whole genome shotgun (WGS) entry which is preliminary data.</text>
</comment>
<accession>A0A542EDB8</accession>
<evidence type="ECO:0000313" key="7">
    <source>
        <dbReference type="EMBL" id="TQJ13304.1"/>
    </source>
</evidence>
<evidence type="ECO:0000256" key="5">
    <source>
        <dbReference type="SAM" id="Phobius"/>
    </source>
</evidence>